<keyword evidence="4 5" id="KW-0238">DNA-binding</keyword>
<protein>
    <recommendedName>
        <fullName evidence="7">THAP-type domain-containing protein</fullName>
    </recommendedName>
</protein>
<evidence type="ECO:0000256" key="5">
    <source>
        <dbReference type="PROSITE-ProRule" id="PRU00309"/>
    </source>
</evidence>
<dbReference type="InterPro" id="IPR006612">
    <property type="entry name" value="THAP_Znf"/>
</dbReference>
<proteinExistence type="predicted"/>
<dbReference type="Gene3D" id="6.20.210.20">
    <property type="entry name" value="THAP domain"/>
    <property type="match status" value="1"/>
</dbReference>
<dbReference type="SMART" id="SM00692">
    <property type="entry name" value="DM3"/>
    <property type="match status" value="1"/>
</dbReference>
<gene>
    <name evidence="8" type="primary">HaOG210162</name>
    <name evidence="8" type="ORF">B5X24_HaOG210162</name>
</gene>
<feature type="domain" description="THAP-type" evidence="7">
    <location>
        <begin position="1"/>
        <end position="95"/>
    </location>
</feature>
<dbReference type="SUPFAM" id="SSF57716">
    <property type="entry name" value="Glucocorticoid receptor-like (DNA-binding domain)"/>
    <property type="match status" value="1"/>
</dbReference>
<dbReference type="Proteomes" id="UP000249218">
    <property type="component" value="Unassembled WGS sequence"/>
</dbReference>
<evidence type="ECO:0000256" key="2">
    <source>
        <dbReference type="ARBA" id="ARBA00022771"/>
    </source>
</evidence>
<sequence>MTRCSVPLCREKANHSFPKDAELRRRWLEAIKRVDFVPKGARVCRKHFHDSDYMRPVGFPGIYAGNKKEFDNAGIYTGRAPLHRFLKKNAVPSIFEWNSSSLSRLNLARLKRRKGRRHRKYRERISSDSQKRDSMDADDSHDKCSNSTRSHAQSHHCHGCSKYLVRAQCTQTSNSLRLFSAKDLVTDDESVYFYTGLDTYAQFTLLLSTLVPMACDIKYRSSDLCNLSIEDQFLILLIKLRRSKPDFEIGKMFGVNKCDVCNVFITWVNFVCDNWRRISFWPSHHLASTHLPSVFRGSCPTGIVDSKTSEIPITMESQHNAVKVSFSQYRFKDKLKFLVGCSAEGLSIYCTQLEPPVPLTPGEGKEEGLLKSVNHEAAKTVPVDKLIDMTKTYKILACALNQTYNPLSVKIFCICVMLCRFKEGFVGKNTA</sequence>
<keyword evidence="1" id="KW-0479">Metal-binding</keyword>
<evidence type="ECO:0000256" key="6">
    <source>
        <dbReference type="SAM" id="MobiDB-lite"/>
    </source>
</evidence>
<dbReference type="EMBL" id="KZ150133">
    <property type="protein sequence ID" value="PZC73023.1"/>
    <property type="molecule type" value="Genomic_DNA"/>
</dbReference>
<feature type="compositionally biased region" description="Basic and acidic residues" evidence="6">
    <location>
        <begin position="123"/>
        <end position="144"/>
    </location>
</feature>
<dbReference type="PANTHER" id="PTHR23080">
    <property type="entry name" value="THAP DOMAIN PROTEIN"/>
    <property type="match status" value="1"/>
</dbReference>
<evidence type="ECO:0000313" key="8">
    <source>
        <dbReference type="EMBL" id="PZC73023.1"/>
    </source>
</evidence>
<dbReference type="PROSITE" id="PS50950">
    <property type="entry name" value="ZF_THAP"/>
    <property type="match status" value="1"/>
</dbReference>
<accession>A0A2W1BMW1</accession>
<dbReference type="InterPro" id="IPR027805">
    <property type="entry name" value="Transposase_HTH_dom"/>
</dbReference>
<organism evidence="8 9">
    <name type="scientific">Helicoverpa armigera</name>
    <name type="common">Cotton bollworm</name>
    <name type="synonym">Heliothis armigera</name>
    <dbReference type="NCBI Taxonomy" id="29058"/>
    <lineage>
        <taxon>Eukaryota</taxon>
        <taxon>Metazoa</taxon>
        <taxon>Ecdysozoa</taxon>
        <taxon>Arthropoda</taxon>
        <taxon>Hexapoda</taxon>
        <taxon>Insecta</taxon>
        <taxon>Pterygota</taxon>
        <taxon>Neoptera</taxon>
        <taxon>Endopterygota</taxon>
        <taxon>Lepidoptera</taxon>
        <taxon>Glossata</taxon>
        <taxon>Ditrysia</taxon>
        <taxon>Noctuoidea</taxon>
        <taxon>Noctuidae</taxon>
        <taxon>Heliothinae</taxon>
        <taxon>Helicoverpa</taxon>
    </lineage>
</organism>
<dbReference type="InterPro" id="IPR038441">
    <property type="entry name" value="THAP_Znf_sf"/>
</dbReference>
<dbReference type="GO" id="GO:0008270">
    <property type="term" value="F:zinc ion binding"/>
    <property type="evidence" value="ECO:0007669"/>
    <property type="project" value="UniProtKB-KW"/>
</dbReference>
<evidence type="ECO:0000256" key="3">
    <source>
        <dbReference type="ARBA" id="ARBA00022833"/>
    </source>
</evidence>
<evidence type="ECO:0000259" key="7">
    <source>
        <dbReference type="PROSITE" id="PS50950"/>
    </source>
</evidence>
<dbReference type="AlphaFoldDB" id="A0A2W1BMW1"/>
<evidence type="ECO:0000256" key="1">
    <source>
        <dbReference type="ARBA" id="ARBA00022723"/>
    </source>
</evidence>
<dbReference type="PANTHER" id="PTHR23080:SF133">
    <property type="entry name" value="SI:CH211-262I1.5-RELATED"/>
    <property type="match status" value="1"/>
</dbReference>
<evidence type="ECO:0000313" key="9">
    <source>
        <dbReference type="Proteomes" id="UP000249218"/>
    </source>
</evidence>
<reference evidence="8 9" key="1">
    <citation type="journal article" date="2017" name="BMC Biol.">
        <title>Genomic innovations, transcriptional plasticity and gene loss underlying the evolution and divergence of two highly polyphagous and invasive Helicoverpa pest species.</title>
        <authorList>
            <person name="Pearce S.L."/>
            <person name="Clarke D.F."/>
            <person name="East P.D."/>
            <person name="Elfekih S."/>
            <person name="Gordon K.H."/>
            <person name="Jermiin L.S."/>
            <person name="McGaughran A."/>
            <person name="Oakeshott J.G."/>
            <person name="Papanikolaou A."/>
            <person name="Perera O.P."/>
            <person name="Rane R.V."/>
            <person name="Richards S."/>
            <person name="Tay W.T."/>
            <person name="Walsh T.K."/>
            <person name="Anderson A."/>
            <person name="Anderson C.J."/>
            <person name="Asgari S."/>
            <person name="Board P.G."/>
            <person name="Bretschneider A."/>
            <person name="Campbell P.M."/>
            <person name="Chertemps T."/>
            <person name="Christeller J.T."/>
            <person name="Coppin C.W."/>
            <person name="Downes S.J."/>
            <person name="Duan G."/>
            <person name="Farnsworth C.A."/>
            <person name="Good R.T."/>
            <person name="Han L.B."/>
            <person name="Han Y.C."/>
            <person name="Hatje K."/>
            <person name="Horne I."/>
            <person name="Huang Y.P."/>
            <person name="Hughes D.S."/>
            <person name="Jacquin-Joly E."/>
            <person name="James W."/>
            <person name="Jhangiani S."/>
            <person name="Kollmar M."/>
            <person name="Kuwar S.S."/>
            <person name="Li S."/>
            <person name="Liu N.Y."/>
            <person name="Maibeche M.T."/>
            <person name="Miller J.R."/>
            <person name="Montagne N."/>
            <person name="Perry T."/>
            <person name="Qu J."/>
            <person name="Song S.V."/>
            <person name="Sutton G.G."/>
            <person name="Vogel H."/>
            <person name="Walenz B.P."/>
            <person name="Xu W."/>
            <person name="Zhang H.J."/>
            <person name="Zou Z."/>
            <person name="Batterham P."/>
            <person name="Edwards O.R."/>
            <person name="Feyereisen R."/>
            <person name="Gibbs R.A."/>
            <person name="Heckel D.G."/>
            <person name="McGrath A."/>
            <person name="Robin C."/>
            <person name="Scherer S.E."/>
            <person name="Worley K.C."/>
            <person name="Wu Y.D."/>
        </authorList>
    </citation>
    <scope>NUCLEOTIDE SEQUENCE [LARGE SCALE GENOMIC DNA]</scope>
    <source>
        <strain evidence="8">Harm_GR_Male_#8</strain>
        <tissue evidence="8">Whole organism</tissue>
    </source>
</reference>
<dbReference type="OrthoDB" id="7331812at2759"/>
<feature type="region of interest" description="Disordered" evidence="6">
    <location>
        <begin position="116"/>
        <end position="154"/>
    </location>
</feature>
<dbReference type="Pfam" id="PF05485">
    <property type="entry name" value="THAP"/>
    <property type="match status" value="1"/>
</dbReference>
<keyword evidence="3" id="KW-0862">Zinc</keyword>
<dbReference type="SMART" id="SM00980">
    <property type="entry name" value="THAP"/>
    <property type="match status" value="1"/>
</dbReference>
<keyword evidence="9" id="KW-1185">Reference proteome</keyword>
<dbReference type="Pfam" id="PF13613">
    <property type="entry name" value="HTH_Tnp_4"/>
    <property type="match status" value="1"/>
</dbReference>
<evidence type="ECO:0000256" key="4">
    <source>
        <dbReference type="ARBA" id="ARBA00023125"/>
    </source>
</evidence>
<dbReference type="GO" id="GO:0003677">
    <property type="term" value="F:DNA binding"/>
    <property type="evidence" value="ECO:0007669"/>
    <property type="project" value="UniProtKB-UniRule"/>
</dbReference>
<keyword evidence="2 5" id="KW-0863">Zinc-finger</keyword>
<name>A0A2W1BMW1_HELAM</name>